<evidence type="ECO:0000256" key="4">
    <source>
        <dbReference type="SAM" id="MobiDB-lite"/>
    </source>
</evidence>
<feature type="domain" description="HTH gntR-type" evidence="5">
    <location>
        <begin position="16"/>
        <end position="83"/>
    </location>
</feature>
<dbReference type="PANTHER" id="PTHR43537:SF5">
    <property type="entry name" value="UXU OPERON TRANSCRIPTIONAL REGULATOR"/>
    <property type="match status" value="1"/>
</dbReference>
<dbReference type="Gene3D" id="1.20.120.530">
    <property type="entry name" value="GntR ligand-binding domain-like"/>
    <property type="match status" value="1"/>
</dbReference>
<dbReference type="SMART" id="SM00895">
    <property type="entry name" value="FCD"/>
    <property type="match status" value="1"/>
</dbReference>
<reference evidence="6" key="1">
    <citation type="journal article" date="2014" name="Int. J. Syst. Evol. Microbiol.">
        <title>Complete genome sequence of Corynebacterium casei LMG S-19264T (=DSM 44701T), isolated from a smear-ripened cheese.</title>
        <authorList>
            <consortium name="US DOE Joint Genome Institute (JGI-PGF)"/>
            <person name="Walter F."/>
            <person name="Albersmeier A."/>
            <person name="Kalinowski J."/>
            <person name="Ruckert C."/>
        </authorList>
    </citation>
    <scope>NUCLEOTIDE SEQUENCE</scope>
    <source>
        <strain evidence="6">JCM 3346</strain>
    </source>
</reference>
<dbReference type="GO" id="GO:0003700">
    <property type="term" value="F:DNA-binding transcription factor activity"/>
    <property type="evidence" value="ECO:0007669"/>
    <property type="project" value="InterPro"/>
</dbReference>
<dbReference type="Proteomes" id="UP000610303">
    <property type="component" value="Unassembled WGS sequence"/>
</dbReference>
<proteinExistence type="predicted"/>
<dbReference type="InterPro" id="IPR000524">
    <property type="entry name" value="Tscrpt_reg_HTH_GntR"/>
</dbReference>
<keyword evidence="3" id="KW-0804">Transcription</keyword>
<keyword evidence="2" id="KW-0238">DNA-binding</keyword>
<dbReference type="PANTHER" id="PTHR43537">
    <property type="entry name" value="TRANSCRIPTIONAL REGULATOR, GNTR FAMILY"/>
    <property type="match status" value="1"/>
</dbReference>
<comment type="caution">
    <text evidence="6">The sequence shown here is derived from an EMBL/GenBank/DDBJ whole genome shotgun (WGS) entry which is preliminary data.</text>
</comment>
<reference evidence="6" key="2">
    <citation type="submission" date="2020-09" db="EMBL/GenBank/DDBJ databases">
        <authorList>
            <person name="Sun Q."/>
            <person name="Ohkuma M."/>
        </authorList>
    </citation>
    <scope>NUCLEOTIDE SEQUENCE</scope>
    <source>
        <strain evidence="6">JCM 3346</strain>
    </source>
</reference>
<evidence type="ECO:0000256" key="2">
    <source>
        <dbReference type="ARBA" id="ARBA00023125"/>
    </source>
</evidence>
<accession>A0A918CIV0</accession>
<dbReference type="InterPro" id="IPR011711">
    <property type="entry name" value="GntR_C"/>
</dbReference>
<dbReference type="InterPro" id="IPR036388">
    <property type="entry name" value="WH-like_DNA-bd_sf"/>
</dbReference>
<gene>
    <name evidence="6" type="ORF">GCM10010196_16320</name>
</gene>
<protein>
    <submittedName>
        <fullName evidence="6">GntR family transcriptional regulator</fullName>
    </submittedName>
</protein>
<dbReference type="SUPFAM" id="SSF48008">
    <property type="entry name" value="GntR ligand-binding domain-like"/>
    <property type="match status" value="1"/>
</dbReference>
<dbReference type="InterPro" id="IPR008920">
    <property type="entry name" value="TF_FadR/GntR_C"/>
</dbReference>
<dbReference type="AlphaFoldDB" id="A0A918CIV0"/>
<dbReference type="Pfam" id="PF07729">
    <property type="entry name" value="FCD"/>
    <property type="match status" value="1"/>
</dbReference>
<dbReference type="Gene3D" id="1.10.10.10">
    <property type="entry name" value="Winged helix-like DNA-binding domain superfamily/Winged helix DNA-binding domain"/>
    <property type="match status" value="1"/>
</dbReference>
<evidence type="ECO:0000256" key="1">
    <source>
        <dbReference type="ARBA" id="ARBA00023015"/>
    </source>
</evidence>
<organism evidence="6 7">
    <name type="scientific">Agromyces mediolanus</name>
    <name type="common">Corynebacterium mediolanum</name>
    <dbReference type="NCBI Taxonomy" id="41986"/>
    <lineage>
        <taxon>Bacteria</taxon>
        <taxon>Bacillati</taxon>
        <taxon>Actinomycetota</taxon>
        <taxon>Actinomycetes</taxon>
        <taxon>Micrococcales</taxon>
        <taxon>Microbacteriaceae</taxon>
        <taxon>Agromyces</taxon>
    </lineage>
</organism>
<keyword evidence="7" id="KW-1185">Reference proteome</keyword>
<dbReference type="RefSeq" id="WP_229781589.1">
    <property type="nucleotide sequence ID" value="NZ_BMRJ01000001.1"/>
</dbReference>
<dbReference type="GO" id="GO:0003677">
    <property type="term" value="F:DNA binding"/>
    <property type="evidence" value="ECO:0007669"/>
    <property type="project" value="UniProtKB-KW"/>
</dbReference>
<sequence>MSEERVPPSRRRSTRVPYADRAYDELLLQMIGGRREPGDRLNIGALSREMGLSATPIREALARLEPTGFVLRHPLRGYEVAPLLSPSEIVQLMDARLLFEPSFAGEATTKADPEFLGRLLATIETMERAGELADPETLKASWVADESFHTLISAQTGNPFTHRAFAALGSQLQRFRLSGRAGRTHALEAAAEHRGIYDAIAGGDEEAAVRLMRAHIEEARRRTLTDERAASAGTAEPPAR</sequence>
<evidence type="ECO:0000256" key="3">
    <source>
        <dbReference type="ARBA" id="ARBA00023163"/>
    </source>
</evidence>
<evidence type="ECO:0000259" key="5">
    <source>
        <dbReference type="PROSITE" id="PS50949"/>
    </source>
</evidence>
<dbReference type="EMBL" id="BMRJ01000001">
    <property type="protein sequence ID" value="GGR23268.1"/>
    <property type="molecule type" value="Genomic_DNA"/>
</dbReference>
<dbReference type="SUPFAM" id="SSF46785">
    <property type="entry name" value="Winged helix' DNA-binding domain"/>
    <property type="match status" value="1"/>
</dbReference>
<name>A0A918CIV0_AGRME</name>
<dbReference type="PROSITE" id="PS50949">
    <property type="entry name" value="HTH_GNTR"/>
    <property type="match status" value="1"/>
</dbReference>
<dbReference type="Pfam" id="PF00392">
    <property type="entry name" value="GntR"/>
    <property type="match status" value="1"/>
</dbReference>
<feature type="region of interest" description="Disordered" evidence="4">
    <location>
        <begin position="221"/>
        <end position="240"/>
    </location>
</feature>
<dbReference type="InterPro" id="IPR036390">
    <property type="entry name" value="WH_DNA-bd_sf"/>
</dbReference>
<dbReference type="SMART" id="SM00345">
    <property type="entry name" value="HTH_GNTR"/>
    <property type="match status" value="1"/>
</dbReference>
<keyword evidence="1" id="KW-0805">Transcription regulation</keyword>
<evidence type="ECO:0000313" key="6">
    <source>
        <dbReference type="EMBL" id="GGR23268.1"/>
    </source>
</evidence>
<evidence type="ECO:0000313" key="7">
    <source>
        <dbReference type="Proteomes" id="UP000610303"/>
    </source>
</evidence>